<dbReference type="InterPro" id="IPR017907">
    <property type="entry name" value="Znf_RING_CS"/>
</dbReference>
<dbReference type="SUPFAM" id="SSF57845">
    <property type="entry name" value="B-box zinc-binding domain"/>
    <property type="match status" value="1"/>
</dbReference>
<dbReference type="PROSITE" id="PS00518">
    <property type="entry name" value="ZF_RING_1"/>
    <property type="match status" value="1"/>
</dbReference>
<proteinExistence type="predicted"/>
<dbReference type="InterPro" id="IPR000315">
    <property type="entry name" value="Znf_B-box"/>
</dbReference>
<dbReference type="GO" id="GO:0060340">
    <property type="term" value="P:positive regulation of type I interferon-mediated signaling pathway"/>
    <property type="evidence" value="ECO:0007669"/>
    <property type="project" value="TreeGrafter"/>
</dbReference>
<evidence type="ECO:0000313" key="7">
    <source>
        <dbReference type="EMBL" id="PVD19349.1"/>
    </source>
</evidence>
<dbReference type="InterPro" id="IPR013083">
    <property type="entry name" value="Znf_RING/FYVE/PHD"/>
</dbReference>
<sequence>MAEGNVELLPMEDTEIMQVRTDSASAQESVGTEDSAMMDTESLRLEEKLQSFQNELNDHTAPSVDPWTMTNQLRELEKQRRRNLIFDEERFEETFLKCLICRESYNDNDKTPKMLPCHHTFCLDCLCQMFRVEGEFRQSLSSAFRGMPLAVKIQCPSCRDGLITSEAELRRLPNDHTILELLSFVKETGRTDVQYCSKHQLQPLHFFCEPCIQPVCCDCTVIDHKESKGHVVVNVDEALAKYTPILDDTMASIRTQKEEVTKQRQALGQAAETVDRIQQDLTDHIRTVFDRIRAVLDERERELYDISDGEINRKRSTIEAHQQTLSERETALDAQLRGLQQAKNDKDISQMFTGHKTACEVLQNRVHVPTDCISNFNVTFQFNQRTDATVRQQINNLGDIIFKS</sequence>
<gene>
    <name evidence="7" type="ORF">C0Q70_19836</name>
</gene>
<protein>
    <recommendedName>
        <fullName evidence="9">RING-type domain-containing protein</fullName>
    </recommendedName>
</protein>
<dbReference type="Pfam" id="PF13445">
    <property type="entry name" value="zf-RING_UBOX"/>
    <property type="match status" value="1"/>
</dbReference>
<dbReference type="GO" id="GO:0045087">
    <property type="term" value="P:innate immune response"/>
    <property type="evidence" value="ECO:0007669"/>
    <property type="project" value="TreeGrafter"/>
</dbReference>
<dbReference type="STRING" id="400727.A0A2T7NDW0"/>
<name>A0A2T7NDW0_POMCA</name>
<dbReference type="AlphaFoldDB" id="A0A2T7NDW0"/>
<dbReference type="InterPro" id="IPR027370">
    <property type="entry name" value="Znf-RING_euk"/>
</dbReference>
<dbReference type="PROSITE" id="PS50089">
    <property type="entry name" value="ZF_RING_2"/>
    <property type="match status" value="1"/>
</dbReference>
<evidence type="ECO:0000259" key="6">
    <source>
        <dbReference type="PROSITE" id="PS50119"/>
    </source>
</evidence>
<reference evidence="7 8" key="1">
    <citation type="submission" date="2018-04" db="EMBL/GenBank/DDBJ databases">
        <title>The genome of golden apple snail Pomacea canaliculata provides insight into stress tolerance and invasive adaptation.</title>
        <authorList>
            <person name="Liu C."/>
            <person name="Liu B."/>
            <person name="Ren Y."/>
            <person name="Zhang Y."/>
            <person name="Wang H."/>
            <person name="Li S."/>
            <person name="Jiang F."/>
            <person name="Yin L."/>
            <person name="Zhang G."/>
            <person name="Qian W."/>
            <person name="Fan W."/>
        </authorList>
    </citation>
    <scope>NUCLEOTIDE SEQUENCE [LARGE SCALE GENOMIC DNA]</scope>
    <source>
        <strain evidence="7">SZHN2017</strain>
        <tissue evidence="7">Muscle</tissue>
    </source>
</reference>
<dbReference type="PANTHER" id="PTHR25462">
    <property type="entry name" value="BONUS, ISOFORM C-RELATED"/>
    <property type="match status" value="1"/>
</dbReference>
<dbReference type="Gene3D" id="3.30.40.10">
    <property type="entry name" value="Zinc/RING finger domain, C3HC4 (zinc finger)"/>
    <property type="match status" value="1"/>
</dbReference>
<dbReference type="Gene3D" id="3.30.160.60">
    <property type="entry name" value="Classic Zinc Finger"/>
    <property type="match status" value="1"/>
</dbReference>
<keyword evidence="1" id="KW-0479">Metal-binding</keyword>
<organism evidence="7 8">
    <name type="scientific">Pomacea canaliculata</name>
    <name type="common">Golden apple snail</name>
    <dbReference type="NCBI Taxonomy" id="400727"/>
    <lineage>
        <taxon>Eukaryota</taxon>
        <taxon>Metazoa</taxon>
        <taxon>Spiralia</taxon>
        <taxon>Lophotrochozoa</taxon>
        <taxon>Mollusca</taxon>
        <taxon>Gastropoda</taxon>
        <taxon>Caenogastropoda</taxon>
        <taxon>Architaenioglossa</taxon>
        <taxon>Ampullarioidea</taxon>
        <taxon>Ampullariidae</taxon>
        <taxon>Pomacea</taxon>
    </lineage>
</organism>
<dbReference type="PROSITE" id="PS50119">
    <property type="entry name" value="ZF_BBOX"/>
    <property type="match status" value="1"/>
</dbReference>
<evidence type="ECO:0000259" key="5">
    <source>
        <dbReference type="PROSITE" id="PS50089"/>
    </source>
</evidence>
<keyword evidence="8" id="KW-1185">Reference proteome</keyword>
<evidence type="ECO:0000256" key="4">
    <source>
        <dbReference type="PROSITE-ProRule" id="PRU00024"/>
    </source>
</evidence>
<dbReference type="GO" id="GO:0008270">
    <property type="term" value="F:zinc ion binding"/>
    <property type="evidence" value="ECO:0007669"/>
    <property type="project" value="UniProtKB-KW"/>
</dbReference>
<evidence type="ECO:0008006" key="9">
    <source>
        <dbReference type="Google" id="ProtNLM"/>
    </source>
</evidence>
<accession>A0A2T7NDW0</accession>
<feature type="domain" description="B box-type" evidence="6">
    <location>
        <begin position="191"/>
        <end position="235"/>
    </location>
</feature>
<dbReference type="EMBL" id="PZQS01000013">
    <property type="protein sequence ID" value="PVD19349.1"/>
    <property type="molecule type" value="Genomic_DNA"/>
</dbReference>
<dbReference type="Pfam" id="PF00643">
    <property type="entry name" value="zf-B_box"/>
    <property type="match status" value="1"/>
</dbReference>
<dbReference type="SMART" id="SM00336">
    <property type="entry name" value="BBOX"/>
    <property type="match status" value="1"/>
</dbReference>
<keyword evidence="3" id="KW-0862">Zinc</keyword>
<dbReference type="GO" id="GO:0005654">
    <property type="term" value="C:nucleoplasm"/>
    <property type="evidence" value="ECO:0007669"/>
    <property type="project" value="TreeGrafter"/>
</dbReference>
<comment type="caution">
    <text evidence="7">The sequence shown here is derived from an EMBL/GenBank/DDBJ whole genome shotgun (WGS) entry which is preliminary data.</text>
</comment>
<evidence type="ECO:0000256" key="1">
    <source>
        <dbReference type="ARBA" id="ARBA00022723"/>
    </source>
</evidence>
<keyword evidence="2 4" id="KW-0863">Zinc-finger</keyword>
<dbReference type="SUPFAM" id="SSF57850">
    <property type="entry name" value="RING/U-box"/>
    <property type="match status" value="1"/>
</dbReference>
<dbReference type="PANTHER" id="PTHR25462:SF299">
    <property type="entry name" value="E3 UBIQUITIN-PROTEIN LIGASE TRIM56"/>
    <property type="match status" value="1"/>
</dbReference>
<dbReference type="InterPro" id="IPR047153">
    <property type="entry name" value="TRIM45/56/19-like"/>
</dbReference>
<evidence type="ECO:0000256" key="3">
    <source>
        <dbReference type="ARBA" id="ARBA00022833"/>
    </source>
</evidence>
<dbReference type="Proteomes" id="UP000245119">
    <property type="component" value="Linkage Group LG13"/>
</dbReference>
<dbReference type="GO" id="GO:0061630">
    <property type="term" value="F:ubiquitin protein ligase activity"/>
    <property type="evidence" value="ECO:0007669"/>
    <property type="project" value="TreeGrafter"/>
</dbReference>
<dbReference type="OrthoDB" id="6105938at2759"/>
<dbReference type="SMART" id="SM00184">
    <property type="entry name" value="RING"/>
    <property type="match status" value="1"/>
</dbReference>
<dbReference type="InterPro" id="IPR001841">
    <property type="entry name" value="Znf_RING"/>
</dbReference>
<evidence type="ECO:0000256" key="2">
    <source>
        <dbReference type="ARBA" id="ARBA00022771"/>
    </source>
</evidence>
<feature type="domain" description="RING-type" evidence="5">
    <location>
        <begin position="98"/>
        <end position="159"/>
    </location>
</feature>
<evidence type="ECO:0000313" key="8">
    <source>
        <dbReference type="Proteomes" id="UP000245119"/>
    </source>
</evidence>